<keyword evidence="1" id="KW-0472">Membrane</keyword>
<dbReference type="EMBL" id="JADBGQ010000001">
    <property type="protein sequence ID" value="KAG5414165.1"/>
    <property type="molecule type" value="Genomic_DNA"/>
</dbReference>
<comment type="caution">
    <text evidence="2">The sequence shown here is derived from an EMBL/GenBank/DDBJ whole genome shotgun (WGS) entry which is preliminary data.</text>
</comment>
<name>A0ABQ7NTH1_BRACM</name>
<keyword evidence="3" id="KW-1185">Reference proteome</keyword>
<evidence type="ECO:0000313" key="2">
    <source>
        <dbReference type="EMBL" id="KAG5414165.1"/>
    </source>
</evidence>
<keyword evidence="1" id="KW-1133">Transmembrane helix</keyword>
<organism evidence="2 3">
    <name type="scientific">Brassica rapa subsp. trilocularis</name>
    <dbReference type="NCBI Taxonomy" id="1813537"/>
    <lineage>
        <taxon>Eukaryota</taxon>
        <taxon>Viridiplantae</taxon>
        <taxon>Streptophyta</taxon>
        <taxon>Embryophyta</taxon>
        <taxon>Tracheophyta</taxon>
        <taxon>Spermatophyta</taxon>
        <taxon>Magnoliopsida</taxon>
        <taxon>eudicotyledons</taxon>
        <taxon>Gunneridae</taxon>
        <taxon>Pentapetalae</taxon>
        <taxon>rosids</taxon>
        <taxon>malvids</taxon>
        <taxon>Brassicales</taxon>
        <taxon>Brassicaceae</taxon>
        <taxon>Brassiceae</taxon>
        <taxon>Brassica</taxon>
    </lineage>
</organism>
<dbReference type="Proteomes" id="UP000823674">
    <property type="component" value="Chromosome A01"/>
</dbReference>
<evidence type="ECO:0000313" key="3">
    <source>
        <dbReference type="Proteomes" id="UP000823674"/>
    </source>
</evidence>
<sequence>MSNYTIVMTKILETCKSFQGSFRLMLVPGGGMGVTFRNPYDCLHAPTHHGNPLSSLMSLRKLFLIPVYVLSFLLFRRSIESYIYSSWMFQCIEHIGGDMFLNIPKEDDIFMKSITKLTSPLTRRLSGKSSTLRRLTQNEITSLAYKSLLQAHKSSNESDPPKFITFNVFMNHKKIRIKILGALRASNWLFMVVGVLMSMAFL</sequence>
<protein>
    <submittedName>
        <fullName evidence="2">Uncharacterized protein</fullName>
    </submittedName>
</protein>
<accession>A0ABQ7NTH1</accession>
<proteinExistence type="predicted"/>
<reference evidence="2 3" key="1">
    <citation type="submission" date="2021-03" db="EMBL/GenBank/DDBJ databases">
        <authorList>
            <person name="King G.J."/>
            <person name="Bancroft I."/>
            <person name="Baten A."/>
            <person name="Bloomfield J."/>
            <person name="Borpatragohain P."/>
            <person name="He Z."/>
            <person name="Irish N."/>
            <person name="Irwin J."/>
            <person name="Liu K."/>
            <person name="Mauleon R.P."/>
            <person name="Moore J."/>
            <person name="Morris R."/>
            <person name="Ostergaard L."/>
            <person name="Wang B."/>
            <person name="Wells R."/>
        </authorList>
    </citation>
    <scope>NUCLEOTIDE SEQUENCE [LARGE SCALE GENOMIC DNA]</scope>
    <source>
        <strain evidence="2">R-o-18</strain>
        <tissue evidence="2">Leaf</tissue>
    </source>
</reference>
<keyword evidence="1" id="KW-0812">Transmembrane</keyword>
<gene>
    <name evidence="2" type="primary">A01p020670.1_BraROA</name>
    <name evidence="2" type="ORF">IGI04_001732</name>
</gene>
<feature type="transmembrane region" description="Helical" evidence="1">
    <location>
        <begin position="179"/>
        <end position="201"/>
    </location>
</feature>
<evidence type="ECO:0000256" key="1">
    <source>
        <dbReference type="SAM" id="Phobius"/>
    </source>
</evidence>